<evidence type="ECO:0000313" key="5">
    <source>
        <dbReference type="EMBL" id="AFZ78855.1"/>
    </source>
</evidence>
<feature type="compositionally biased region" description="Basic and acidic residues" evidence="1">
    <location>
        <begin position="97"/>
        <end position="110"/>
    </location>
</feature>
<evidence type="ECO:0000259" key="3">
    <source>
        <dbReference type="PROSITE" id="PS50041"/>
    </source>
</evidence>
<dbReference type="PANTHER" id="PTHR22803">
    <property type="entry name" value="MANNOSE, PHOSPHOLIPASE, LECTIN RECEPTOR RELATED"/>
    <property type="match status" value="1"/>
</dbReference>
<protein>
    <submittedName>
        <fullName evidence="4 5">C-type lectin</fullName>
    </submittedName>
</protein>
<feature type="chain" id="PRO_5010970938" evidence="2">
    <location>
        <begin position="17"/>
        <end position="328"/>
    </location>
</feature>
<dbReference type="InParanoid" id="L0ATI3"/>
<sequence>MGLHTVLLCVAVVTVAYYECAIIRDEVRPVVETDLQLTAADSDAGNWTANLGDIEVKIEHRHGDTRAYEGGSWTLDVARTLYEKQNGSEEPDNNALPKEDTENGRAKAEIPQENTEENTDERIDVSKSDNELNDMDIVVDVYDYVDTTVRTEIYNPPATEYPISEEPLVEISRCDTENDYDHDEVILDPDNFEYFKGVGWFKLDNRHLNWADARDACIAVDAHLAVPDTQERVQVFLMLFKRHSDIPAQAVLRQQVYVGVSDPDRNRQFTTVQGKPFAPDFPIWFHSEPDNAPPGEYCVTFHMEGRTRDVPCFYTLPFFCEKDIPVVI</sequence>
<keyword evidence="2" id="KW-0732">Signal</keyword>
<dbReference type="InterPro" id="IPR016187">
    <property type="entry name" value="CTDL_fold"/>
</dbReference>
<proteinExistence type="evidence at transcript level"/>
<reference evidence="7" key="3">
    <citation type="submission" date="2020-01" db="EMBL/GenBank/DDBJ databases">
        <title>Draft genome sequence of the Termite Coptotermes fromosanus.</title>
        <authorList>
            <person name="Itakura S."/>
            <person name="Yosikawa Y."/>
            <person name="Umezawa K."/>
        </authorList>
    </citation>
    <scope>NUCLEOTIDE SEQUENCE [LARGE SCALE GENOMIC DNA]</scope>
</reference>
<dbReference type="GO" id="GO:0030246">
    <property type="term" value="F:carbohydrate binding"/>
    <property type="evidence" value="ECO:0007669"/>
    <property type="project" value="UniProtKB-KW"/>
</dbReference>
<dbReference type="InterPro" id="IPR001304">
    <property type="entry name" value="C-type_lectin-like"/>
</dbReference>
<dbReference type="Pfam" id="PF00059">
    <property type="entry name" value="Lectin_C"/>
    <property type="match status" value="1"/>
</dbReference>
<keyword evidence="7" id="KW-1185">Reference proteome</keyword>
<dbReference type="Proteomes" id="UP000502823">
    <property type="component" value="Unassembled WGS sequence"/>
</dbReference>
<reference evidence="6" key="2">
    <citation type="journal article" date="2020" name="J. Asia-Pac. Entomol.">
        <title>Draft genome sequence of the termite, Coptotermes formosanus: Genetic insights into the pyruvate dehydrogenase complex of the termite.</title>
        <authorList>
            <person name="Itakura S."/>
            <person name="Yosikawa Y."/>
            <person name="Togami Y."/>
            <person name="Umezawa K."/>
        </authorList>
    </citation>
    <scope>NUCLEOTIDE SEQUENCE</scope>
    <source>
        <tissue evidence="6">Head</tissue>
    </source>
</reference>
<name>L0ATI3_COPFO</name>
<evidence type="ECO:0000256" key="1">
    <source>
        <dbReference type="SAM" id="MobiDB-lite"/>
    </source>
</evidence>
<dbReference type="EMBL" id="BLKM01000389">
    <property type="protein sequence ID" value="GFG32912.1"/>
    <property type="molecule type" value="Genomic_DNA"/>
</dbReference>
<evidence type="ECO:0000313" key="6">
    <source>
        <dbReference type="EMBL" id="GFG32912.1"/>
    </source>
</evidence>
<dbReference type="EMBL" id="JX879116">
    <property type="protein sequence ID" value="AFZ78825.1"/>
    <property type="molecule type" value="mRNA"/>
</dbReference>
<feature type="domain" description="C-type lectin" evidence="3">
    <location>
        <begin position="201"/>
        <end position="321"/>
    </location>
</feature>
<feature type="signal peptide" evidence="2">
    <location>
        <begin position="1"/>
        <end position="16"/>
    </location>
</feature>
<dbReference type="EMBL" id="JX915889">
    <property type="protein sequence ID" value="AFZ78855.1"/>
    <property type="molecule type" value="mRNA"/>
</dbReference>
<dbReference type="Gene3D" id="3.10.100.10">
    <property type="entry name" value="Mannose-Binding Protein A, subunit A"/>
    <property type="match status" value="1"/>
</dbReference>
<dbReference type="PROSITE" id="PS50041">
    <property type="entry name" value="C_TYPE_LECTIN_2"/>
    <property type="match status" value="1"/>
</dbReference>
<dbReference type="AlphaFoldDB" id="L0ATI3"/>
<dbReference type="InterPro" id="IPR050111">
    <property type="entry name" value="C-type_lectin/snaclec_domain"/>
</dbReference>
<evidence type="ECO:0000256" key="2">
    <source>
        <dbReference type="SAM" id="SignalP"/>
    </source>
</evidence>
<evidence type="ECO:0000313" key="4">
    <source>
        <dbReference type="EMBL" id="AFZ78825.1"/>
    </source>
</evidence>
<keyword evidence="4" id="KW-0430">Lectin</keyword>
<dbReference type="OrthoDB" id="7357196at2759"/>
<feature type="region of interest" description="Disordered" evidence="1">
    <location>
        <begin position="84"/>
        <end position="123"/>
    </location>
</feature>
<dbReference type="SUPFAM" id="SSF56436">
    <property type="entry name" value="C-type lectin-like"/>
    <property type="match status" value="1"/>
</dbReference>
<organism evidence="4">
    <name type="scientific">Coptotermes formosanus</name>
    <name type="common">Formosan subterranean termite</name>
    <dbReference type="NCBI Taxonomy" id="36987"/>
    <lineage>
        <taxon>Eukaryota</taxon>
        <taxon>Metazoa</taxon>
        <taxon>Ecdysozoa</taxon>
        <taxon>Arthropoda</taxon>
        <taxon>Hexapoda</taxon>
        <taxon>Insecta</taxon>
        <taxon>Pterygota</taxon>
        <taxon>Neoptera</taxon>
        <taxon>Polyneoptera</taxon>
        <taxon>Dictyoptera</taxon>
        <taxon>Blattodea</taxon>
        <taxon>Blattoidea</taxon>
        <taxon>Termitoidae</taxon>
        <taxon>Rhinotermitidae</taxon>
        <taxon>Coptotermes</taxon>
    </lineage>
</organism>
<evidence type="ECO:0000313" key="7">
    <source>
        <dbReference type="Proteomes" id="UP000502823"/>
    </source>
</evidence>
<dbReference type="InterPro" id="IPR016186">
    <property type="entry name" value="C-type_lectin-like/link_sf"/>
</dbReference>
<dbReference type="SMART" id="SM00034">
    <property type="entry name" value="CLECT"/>
    <property type="match status" value="1"/>
</dbReference>
<reference evidence="4" key="1">
    <citation type="submission" date="2012-09" db="EMBL/GenBank/DDBJ databases">
        <title>Immune-Related transcriptome of Coptotermes formosanus Shiraki workers: the defense mechanism.</title>
        <authorList>
            <person name="Hussain A."/>
            <person name="Li Y.F."/>
            <person name="Cheng Y."/>
            <person name="Liu Y."/>
            <person name="Chen C.C."/>
            <person name="Wen S.Y."/>
        </authorList>
    </citation>
    <scope>NUCLEOTIDE SEQUENCE</scope>
</reference>
<gene>
    <name evidence="6" type="ORF">Cfor_06377</name>
</gene>
<accession>L0ATI3</accession>